<evidence type="ECO:0000259" key="4">
    <source>
        <dbReference type="PROSITE" id="PS51462"/>
    </source>
</evidence>
<dbReference type="InterPro" id="IPR054105">
    <property type="entry name" value="WHD_NrtR"/>
</dbReference>
<name>A0ABP8WMF6_9MICO</name>
<dbReference type="GO" id="GO:0016787">
    <property type="term" value="F:hydrolase activity"/>
    <property type="evidence" value="ECO:0007669"/>
    <property type="project" value="UniProtKB-KW"/>
</dbReference>
<evidence type="ECO:0000256" key="2">
    <source>
        <dbReference type="ARBA" id="ARBA00022801"/>
    </source>
</evidence>
<evidence type="ECO:0000256" key="1">
    <source>
        <dbReference type="ARBA" id="ARBA00005582"/>
    </source>
</evidence>
<organism evidence="5 6">
    <name type="scientific">Promicromonospora umidemergens</name>
    <dbReference type="NCBI Taxonomy" id="629679"/>
    <lineage>
        <taxon>Bacteria</taxon>
        <taxon>Bacillati</taxon>
        <taxon>Actinomycetota</taxon>
        <taxon>Actinomycetes</taxon>
        <taxon>Micrococcales</taxon>
        <taxon>Promicromonosporaceae</taxon>
        <taxon>Promicromonospora</taxon>
    </lineage>
</organism>
<evidence type="ECO:0000313" key="6">
    <source>
        <dbReference type="Proteomes" id="UP001500843"/>
    </source>
</evidence>
<dbReference type="InterPro" id="IPR036390">
    <property type="entry name" value="WH_DNA-bd_sf"/>
</dbReference>
<dbReference type="PRINTS" id="PR00502">
    <property type="entry name" value="NUDIXFAMILY"/>
</dbReference>
<comment type="caution">
    <text evidence="5">The sequence shown here is derived from an EMBL/GenBank/DDBJ whole genome shotgun (WGS) entry which is preliminary data.</text>
</comment>
<gene>
    <name evidence="5" type="ORF">GCM10023198_08630</name>
</gene>
<dbReference type="EMBL" id="BAABHM010000005">
    <property type="protein sequence ID" value="GAA4691982.1"/>
    <property type="molecule type" value="Genomic_DNA"/>
</dbReference>
<comment type="similarity">
    <text evidence="1 3">Belongs to the Nudix hydrolase family.</text>
</comment>
<dbReference type="CDD" id="cd18873">
    <property type="entry name" value="NUDIX_NadM_like"/>
    <property type="match status" value="1"/>
</dbReference>
<evidence type="ECO:0000256" key="3">
    <source>
        <dbReference type="RuleBase" id="RU003476"/>
    </source>
</evidence>
<dbReference type="SUPFAM" id="SSF55811">
    <property type="entry name" value="Nudix"/>
    <property type="match status" value="1"/>
</dbReference>
<dbReference type="Gene3D" id="3.90.79.10">
    <property type="entry name" value="Nucleoside Triphosphate Pyrophosphohydrolase"/>
    <property type="match status" value="1"/>
</dbReference>
<dbReference type="Pfam" id="PF00293">
    <property type="entry name" value="NUDIX"/>
    <property type="match status" value="1"/>
</dbReference>
<dbReference type="PANTHER" id="PTHR43736">
    <property type="entry name" value="ADP-RIBOSE PYROPHOSPHATASE"/>
    <property type="match status" value="1"/>
</dbReference>
<dbReference type="PROSITE" id="PS00893">
    <property type="entry name" value="NUDIX_BOX"/>
    <property type="match status" value="1"/>
</dbReference>
<dbReference type="InterPro" id="IPR000086">
    <property type="entry name" value="NUDIX_hydrolase_dom"/>
</dbReference>
<sequence>MADTARTRPAVPDTAGSFPVTVDVVALTVREGALHALVVDRLLEPFRGQAALPGGFVLPGETLEQAAGRELEEETGLTVPTGATGAGPWHLEQLRTYGPLGRDPRGPVLSVTYLLLAPAFGLPAAGGDAAEARWVPVDGNAGGLAFDHDHILADGIERARAKIEYSPLGAAFCPPEFPVAELRGVYEAVWGTRLDARNFHRKATGTPGFLEPTGRLGGGGPGRPAELYRLAAGVDPTAAVLHPPLMRPVSSGRAAPSA</sequence>
<dbReference type="SUPFAM" id="SSF46785">
    <property type="entry name" value="Winged helix' DNA-binding domain"/>
    <property type="match status" value="1"/>
</dbReference>
<dbReference type="InterPro" id="IPR020476">
    <property type="entry name" value="Nudix_hydrolase"/>
</dbReference>
<dbReference type="InterPro" id="IPR020084">
    <property type="entry name" value="NUDIX_hydrolase_CS"/>
</dbReference>
<keyword evidence="6" id="KW-1185">Reference proteome</keyword>
<dbReference type="Pfam" id="PF21906">
    <property type="entry name" value="WHD_NrtR"/>
    <property type="match status" value="1"/>
</dbReference>
<dbReference type="Gene3D" id="1.10.10.10">
    <property type="entry name" value="Winged helix-like DNA-binding domain superfamily/Winged helix DNA-binding domain"/>
    <property type="match status" value="1"/>
</dbReference>
<accession>A0ABP8WMF6</accession>
<evidence type="ECO:0000313" key="5">
    <source>
        <dbReference type="EMBL" id="GAA4691982.1"/>
    </source>
</evidence>
<dbReference type="RefSeq" id="WP_253875127.1">
    <property type="nucleotide sequence ID" value="NZ_BAABHM010000005.1"/>
</dbReference>
<feature type="domain" description="Nudix hydrolase" evidence="4">
    <location>
        <begin position="19"/>
        <end position="158"/>
    </location>
</feature>
<dbReference type="InterPro" id="IPR015797">
    <property type="entry name" value="NUDIX_hydrolase-like_dom_sf"/>
</dbReference>
<proteinExistence type="inferred from homology"/>
<reference evidence="6" key="1">
    <citation type="journal article" date="2019" name="Int. J. Syst. Evol. Microbiol.">
        <title>The Global Catalogue of Microorganisms (GCM) 10K type strain sequencing project: providing services to taxonomists for standard genome sequencing and annotation.</title>
        <authorList>
            <consortium name="The Broad Institute Genomics Platform"/>
            <consortium name="The Broad Institute Genome Sequencing Center for Infectious Disease"/>
            <person name="Wu L."/>
            <person name="Ma J."/>
        </authorList>
    </citation>
    <scope>NUCLEOTIDE SEQUENCE [LARGE SCALE GENOMIC DNA]</scope>
    <source>
        <strain evidence="6">JCM 17975</strain>
    </source>
</reference>
<dbReference type="PANTHER" id="PTHR43736:SF4">
    <property type="entry name" value="SLR1690 PROTEIN"/>
    <property type="match status" value="1"/>
</dbReference>
<keyword evidence="2 3" id="KW-0378">Hydrolase</keyword>
<dbReference type="InterPro" id="IPR036388">
    <property type="entry name" value="WH-like_DNA-bd_sf"/>
</dbReference>
<protein>
    <submittedName>
        <fullName evidence="5">NUDIX hydrolase</fullName>
    </submittedName>
</protein>
<dbReference type="Proteomes" id="UP001500843">
    <property type="component" value="Unassembled WGS sequence"/>
</dbReference>
<dbReference type="PROSITE" id="PS51462">
    <property type="entry name" value="NUDIX"/>
    <property type="match status" value="1"/>
</dbReference>